<dbReference type="InterPro" id="IPR043131">
    <property type="entry name" value="BCAT-like_N"/>
</dbReference>
<organism evidence="8 9">
    <name type="scientific">Pandoravirus inopinatum</name>
    <dbReference type="NCBI Taxonomy" id="1605721"/>
    <lineage>
        <taxon>Viruses</taxon>
        <taxon>Pandoravirus</taxon>
    </lineage>
</organism>
<dbReference type="InterPro" id="IPR017926">
    <property type="entry name" value="GATASE"/>
</dbReference>
<dbReference type="InterPro" id="IPR005801">
    <property type="entry name" value="ADC_synthase"/>
</dbReference>
<dbReference type="SUPFAM" id="SSF56752">
    <property type="entry name" value="D-aminoacid aminotransferase-like PLP-dependent enzymes"/>
    <property type="match status" value="1"/>
</dbReference>
<dbReference type="NCBIfam" id="TIGR00566">
    <property type="entry name" value="trpG_papA"/>
    <property type="match status" value="1"/>
</dbReference>
<dbReference type="CDD" id="cd01743">
    <property type="entry name" value="GATase1_Anthranilate_Synthase"/>
    <property type="match status" value="1"/>
</dbReference>
<dbReference type="SUPFAM" id="SSF56322">
    <property type="entry name" value="ADC synthase"/>
    <property type="match status" value="1"/>
</dbReference>
<dbReference type="InterPro" id="IPR029062">
    <property type="entry name" value="Class_I_gatase-like"/>
</dbReference>
<dbReference type="Gene3D" id="3.60.120.10">
    <property type="entry name" value="Anthranilate synthase"/>
    <property type="match status" value="1"/>
</dbReference>
<evidence type="ECO:0000256" key="4">
    <source>
        <dbReference type="ARBA" id="ARBA00022962"/>
    </source>
</evidence>
<dbReference type="Proteomes" id="UP000202511">
    <property type="component" value="Segment"/>
</dbReference>
<dbReference type="GO" id="GO:0046820">
    <property type="term" value="F:4-amino-4-deoxychorismate synthase activity"/>
    <property type="evidence" value="ECO:0007669"/>
    <property type="project" value="UniProtKB-EC"/>
</dbReference>
<dbReference type="Gene3D" id="3.20.10.10">
    <property type="entry name" value="D-amino Acid Aminotransferase, subunit A, domain 2"/>
    <property type="match status" value="1"/>
</dbReference>
<dbReference type="InterPro" id="IPR043132">
    <property type="entry name" value="BCAT-like_C"/>
</dbReference>
<dbReference type="Pfam" id="PF00425">
    <property type="entry name" value="Chorismate_bind"/>
    <property type="match status" value="1"/>
</dbReference>
<evidence type="ECO:0000313" key="9">
    <source>
        <dbReference type="Proteomes" id="UP000202511"/>
    </source>
</evidence>
<feature type="domain" description="Chorismate-utilising enzyme C-terminal" evidence="6">
    <location>
        <begin position="526"/>
        <end position="786"/>
    </location>
</feature>
<accession>A0A0B5J984</accession>
<dbReference type="GO" id="GO:0008153">
    <property type="term" value="P:4-aminobenzoate biosynthetic process"/>
    <property type="evidence" value="ECO:0007669"/>
    <property type="project" value="TreeGrafter"/>
</dbReference>
<dbReference type="InterPro" id="IPR036038">
    <property type="entry name" value="Aminotransferase-like"/>
</dbReference>
<evidence type="ECO:0000259" key="7">
    <source>
        <dbReference type="Pfam" id="PF04715"/>
    </source>
</evidence>
<evidence type="ECO:0000313" key="8">
    <source>
        <dbReference type="EMBL" id="AJF98540.1"/>
    </source>
</evidence>
<dbReference type="EC" id="2.6.1.85" evidence="2"/>
<dbReference type="RefSeq" id="YP_009120775.1">
    <property type="nucleotide sequence ID" value="NC_026440.1"/>
</dbReference>
<dbReference type="PANTHER" id="PTHR11236:SF18">
    <property type="entry name" value="AMINODEOXYCHORISMATE SYNTHASE"/>
    <property type="match status" value="1"/>
</dbReference>
<dbReference type="Pfam" id="PF00117">
    <property type="entry name" value="GATase"/>
    <property type="match status" value="1"/>
</dbReference>
<dbReference type="InterPro" id="IPR019999">
    <property type="entry name" value="Anth_synth_I-like"/>
</dbReference>
<dbReference type="GeneID" id="23463457"/>
<dbReference type="InterPro" id="IPR006221">
    <property type="entry name" value="TrpG/PapA_dom"/>
</dbReference>
<evidence type="ECO:0000256" key="2">
    <source>
        <dbReference type="ARBA" id="ARBA00013139"/>
    </source>
</evidence>
<dbReference type="Gene3D" id="3.40.50.880">
    <property type="match status" value="1"/>
</dbReference>
<reference evidence="8 9" key="1">
    <citation type="journal article" date="2015" name="Parasitol. Res.">
        <title>Viruses in close associations with free-living amoebae.</title>
        <authorList>
            <person name="Scheid P."/>
        </authorList>
    </citation>
    <scope>NUCLEOTIDE SEQUENCE [LARGE SCALE GENOMIC DNA]</scope>
    <source>
        <strain evidence="8">KlaHel</strain>
    </source>
</reference>
<dbReference type="KEGG" id="vg:23463457"/>
<dbReference type="PANTHER" id="PTHR11236">
    <property type="entry name" value="AMINOBENZOATE/ANTHRANILATE SYNTHASE"/>
    <property type="match status" value="1"/>
</dbReference>
<feature type="domain" description="Anthranilate synthase component I N-terminal" evidence="7">
    <location>
        <begin position="304"/>
        <end position="460"/>
    </location>
</feature>
<dbReference type="Gene3D" id="3.30.470.10">
    <property type="match status" value="1"/>
</dbReference>
<proteinExistence type="inferred from homology"/>
<evidence type="ECO:0000256" key="1">
    <source>
        <dbReference type="ARBA" id="ARBA00005970"/>
    </source>
</evidence>
<keyword evidence="4" id="KW-0315">Glutamine amidotransferase</keyword>
<feature type="domain" description="Glutamine amidotransferase" evidence="5">
    <location>
        <begin position="10"/>
        <end position="234"/>
    </location>
</feature>
<dbReference type="Pfam" id="PF01063">
    <property type="entry name" value="Aminotran_4"/>
    <property type="match status" value="1"/>
</dbReference>
<keyword evidence="3" id="KW-0808">Transferase</keyword>
<dbReference type="InterPro" id="IPR015890">
    <property type="entry name" value="Chorismate_C"/>
</dbReference>
<name>A0A0B5J984_9VIRU</name>
<dbReference type="Pfam" id="PF04715">
    <property type="entry name" value="Anth_synt_I_N"/>
    <property type="match status" value="1"/>
</dbReference>
<dbReference type="EMBL" id="KP136319">
    <property type="protein sequence ID" value="AJF98540.1"/>
    <property type="molecule type" value="Genomic_DNA"/>
</dbReference>
<comment type="similarity">
    <text evidence="1">In the C-terminal section; belongs to the anthranilate synthase component I family.</text>
</comment>
<dbReference type="InterPro" id="IPR001544">
    <property type="entry name" value="Aminotrans_IV"/>
</dbReference>
<evidence type="ECO:0000259" key="6">
    <source>
        <dbReference type="Pfam" id="PF00425"/>
    </source>
</evidence>
<evidence type="ECO:0000259" key="5">
    <source>
        <dbReference type="Pfam" id="PF00117"/>
    </source>
</evidence>
<dbReference type="SUPFAM" id="SSF52317">
    <property type="entry name" value="Class I glutamine amidotransferase-like"/>
    <property type="match status" value="1"/>
</dbReference>
<dbReference type="PROSITE" id="PS51273">
    <property type="entry name" value="GATASE_TYPE_1"/>
    <property type="match status" value="1"/>
</dbReference>
<protein>
    <recommendedName>
        <fullName evidence="2">aminodeoxychorismate synthase</fullName>
        <ecNumber evidence="2">2.6.1.85</ecNumber>
    </recommendedName>
</protein>
<evidence type="ECO:0000256" key="3">
    <source>
        <dbReference type="ARBA" id="ARBA00022679"/>
    </source>
</evidence>
<dbReference type="PRINTS" id="PR00095">
    <property type="entry name" value="ANTSNTHASEI"/>
</dbReference>
<dbReference type="InterPro" id="IPR006805">
    <property type="entry name" value="Anth_synth_I_N"/>
</dbReference>
<dbReference type="GO" id="GO:0000162">
    <property type="term" value="P:L-tryptophan biosynthetic process"/>
    <property type="evidence" value="ECO:0007669"/>
    <property type="project" value="TreeGrafter"/>
</dbReference>
<sequence>MASRDTLRVLLVDNYDSYTYNLCHRLLCAHPGVAEVEVVRNDAIAWADLLTRLDHFDAVVISPGPGVPSNPSDFGLCADILRWATAHKETAGAAAPPMPVLGVCLGHQGLAWVLGGRVVRAPRVAHGVVEPIVHYGAGLFDGLPDTTSVVRYHSWVVDEDTLPSCLAVTAWTRQGAAPMPEAVQNKDTAGEAQLPQGSRLIMAIAHRTLPVFGVQFHPESVCTRDGDAMLANFARTAHTVGRRRRCVGHGHDYVPIGRVFTRAVGLIDAPKPRDGMDAAVPREPIFPKRALWRRLPDGCFPDDLPTAFCALVGDAPRRFWLDSSRSDSPDDGRFSYMGTCAARGLAAVTCDLAAGQITEWHASTSGLHSTTLTIAADGFMGHLGRILAARRCASDPALPCGLCGGGLVGYLGYEMRRECGSGDVPKAAAAVPGARPGEPDAAFLVVDRYVVLDHVDRAVYAVALIDADHRGPCRHDKSNIDDGDDDPETWFGHVQDIFRATKRTEIRVGSPASKEATFALDRGCDAYAADIAACLGKIADGESYELCLTNKARGGAGTIPDTWAYYARLRAASPAPYAAFVALGPGLPTIASSSPEKFLSVDRTGRARSKPIKGTARRGTTPTEDEALAAELAACPKTFSENLMIVDLVRNDLSVCCAPGSVVVPRGRLMAIETYAAVHQMVTTVDGLLDRQQTALDLVRAAFPPGSMTGAPKARSMDILDRLEEHRPRGIYSGALGFFSADGACSLSVVIRTAVIDADGAASVGCGGAIVADSDPEAEFAEILLKADRLVRAAGARLLSNGTTAATTPEPSETPLNRILIETMRLDPTCALLDRHVARVTHSATALGCRYPLDANAAGEAVTRAVQETMDALSEPTRLRVAVNLDTGKMSQTATPLPSVQRWGTPADALDAGTGDRVARVALDCPVDAGDARLLHKTLDRAVYERAHAQAWSRTGSTTDDNDHVPDDSRETILVNTQGHLTEAARASIALVVEDGRVPVTPHLACGLLPGVMRAHLLANGLIREGEITLDDLAHAAAANTPLLVFNAVRGVYAVRIEL</sequence>